<protein>
    <submittedName>
        <fullName evidence="2">Uncharacterized protein</fullName>
    </submittedName>
</protein>
<name>A0A2T4IK95_9RHOO</name>
<evidence type="ECO:0000313" key="2">
    <source>
        <dbReference type="EMBL" id="PTD98197.1"/>
    </source>
</evidence>
<dbReference type="Proteomes" id="UP000241193">
    <property type="component" value="Unassembled WGS sequence"/>
</dbReference>
<reference evidence="2 3" key="1">
    <citation type="submission" date="2018-03" db="EMBL/GenBank/DDBJ databases">
        <authorList>
            <person name="Keele B.F."/>
        </authorList>
    </citation>
    <scope>NUCLEOTIDE SEQUENCE [LARGE SCALE GENOMIC DNA]</scope>
    <source>
        <strain evidence="2 3">D20</strain>
    </source>
</reference>
<accession>A0A2T4IK95</accession>
<evidence type="ECO:0000313" key="3">
    <source>
        <dbReference type="Proteomes" id="UP000241193"/>
    </source>
</evidence>
<proteinExistence type="predicted"/>
<dbReference type="RefSeq" id="WP_107491957.1">
    <property type="nucleotide sequence ID" value="NZ_PZKC01000001.1"/>
</dbReference>
<organism evidence="2 3">
    <name type="scientific">Pseudothauera lacus</name>
    <dbReference type="NCBI Taxonomy" id="2136175"/>
    <lineage>
        <taxon>Bacteria</taxon>
        <taxon>Pseudomonadati</taxon>
        <taxon>Pseudomonadota</taxon>
        <taxon>Betaproteobacteria</taxon>
        <taxon>Rhodocyclales</taxon>
        <taxon>Zoogloeaceae</taxon>
        <taxon>Pseudothauera</taxon>
    </lineage>
</organism>
<feature type="region of interest" description="Disordered" evidence="1">
    <location>
        <begin position="416"/>
        <end position="442"/>
    </location>
</feature>
<sequence>MTSSSLDLAEFLAPGVAADDVPELASLAAARPLLDAFITLFRGSEAEVLMRLLVLREIGRESDAPRWSPDALRARFTYLDPVKLETVLKRLRDNALLAFADDGLYHLSDIGRNAVAALAMLLRFAEEEDAELGFLTAQLAGLQAVGSLTPEALGHLLSKLNDLTWHFEEAIASGSEFNIVAARRRLSANEKWLARGTEILRELLADPDVPFEVAHVAQRIGLAQSRLARADASFQRALNKIEAQRVTLGASGISSSDVSAWLRTLNADKLAAFADDAFALVPEIPLLAGGHELLDRAEAVLSDEVRAQEVDTALPPPDAAEVNSAPETEDLALLQHFARRLGGVSQPASLADVVAGGGFAPASYRLSLLALLADGESSGPADGPVGEFMRLPLEVLFGDTLEAVDEDEIALISAGRVSPRGNPAGNESVPTAPVEKATESGF</sequence>
<comment type="caution">
    <text evidence="2">The sequence shown here is derived from an EMBL/GenBank/DDBJ whole genome shotgun (WGS) entry which is preliminary data.</text>
</comment>
<dbReference type="OrthoDB" id="6015875at2"/>
<dbReference type="EMBL" id="PZKC01000001">
    <property type="protein sequence ID" value="PTD98197.1"/>
    <property type="molecule type" value="Genomic_DNA"/>
</dbReference>
<gene>
    <name evidence="2" type="ORF">C8261_01950</name>
</gene>
<dbReference type="AlphaFoldDB" id="A0A2T4IK95"/>
<evidence type="ECO:0000256" key="1">
    <source>
        <dbReference type="SAM" id="MobiDB-lite"/>
    </source>
</evidence>
<keyword evidence="3" id="KW-1185">Reference proteome</keyword>
<reference evidence="2 3" key="2">
    <citation type="submission" date="2018-04" db="EMBL/GenBank/DDBJ databases">
        <title>Thauera lacus sp. nov., isolated from an saline lake in Inner Mongolia, China.</title>
        <authorList>
            <person name="Liang Q.-Y."/>
        </authorList>
    </citation>
    <scope>NUCLEOTIDE SEQUENCE [LARGE SCALE GENOMIC DNA]</scope>
    <source>
        <strain evidence="2 3">D20</strain>
    </source>
</reference>